<reference evidence="1" key="1">
    <citation type="journal article" date="2021" name="Proc. Natl. Acad. Sci. U.S.A.">
        <title>A Catalog of Tens of Thousands of Viruses from Human Metagenomes Reveals Hidden Associations with Chronic Diseases.</title>
        <authorList>
            <person name="Tisza M.J."/>
            <person name="Buck C.B."/>
        </authorList>
    </citation>
    <scope>NUCLEOTIDE SEQUENCE</scope>
    <source>
        <strain evidence="1">CtYaH2</strain>
    </source>
</reference>
<protein>
    <submittedName>
        <fullName evidence="1">Uncharacterized protein</fullName>
    </submittedName>
</protein>
<name>A0A8S5V5P7_9CAUD</name>
<accession>A0A8S5V5P7</accession>
<proteinExistence type="predicted"/>
<evidence type="ECO:0000313" key="1">
    <source>
        <dbReference type="EMBL" id="DAG01931.1"/>
    </source>
</evidence>
<dbReference type="EMBL" id="BK016199">
    <property type="protein sequence ID" value="DAG01931.1"/>
    <property type="molecule type" value="Genomic_DNA"/>
</dbReference>
<sequence length="67" mass="7862">MTNEREANIEENVMKISSWYCINLPLAPSLRGKVVVEKRLKDSFLTCWTYGRSGTRVMTLLMYIKYL</sequence>
<organism evidence="1">
    <name type="scientific">Siphoviridae sp. ctYaH2</name>
    <dbReference type="NCBI Taxonomy" id="2825549"/>
    <lineage>
        <taxon>Viruses</taxon>
        <taxon>Duplodnaviria</taxon>
        <taxon>Heunggongvirae</taxon>
        <taxon>Uroviricota</taxon>
        <taxon>Caudoviricetes</taxon>
    </lineage>
</organism>